<comment type="caution">
    <text evidence="2">The sequence shown here is derived from an EMBL/GenBank/DDBJ whole genome shotgun (WGS) entry which is preliminary data.</text>
</comment>
<dbReference type="AlphaFoldDB" id="A0A0F8VSU6"/>
<proteinExistence type="predicted"/>
<feature type="domain" description="Pyrrolo-quinoline quinone repeat" evidence="1">
    <location>
        <begin position="78"/>
        <end position="164"/>
    </location>
</feature>
<evidence type="ECO:0000259" key="1">
    <source>
        <dbReference type="Pfam" id="PF13360"/>
    </source>
</evidence>
<organism evidence="2">
    <name type="scientific">marine sediment metagenome</name>
    <dbReference type="NCBI Taxonomy" id="412755"/>
    <lineage>
        <taxon>unclassified sequences</taxon>
        <taxon>metagenomes</taxon>
        <taxon>ecological metagenomes</taxon>
    </lineage>
</organism>
<protein>
    <recommendedName>
        <fullName evidence="1">Pyrrolo-quinoline quinone repeat domain-containing protein</fullName>
    </recommendedName>
</protein>
<feature type="non-terminal residue" evidence="2">
    <location>
        <position position="175"/>
    </location>
</feature>
<dbReference type="EMBL" id="LAZR01069612">
    <property type="protein sequence ID" value="KKK47372.1"/>
    <property type="molecule type" value="Genomic_DNA"/>
</dbReference>
<dbReference type="InterPro" id="IPR018391">
    <property type="entry name" value="PQQ_b-propeller_rpt"/>
</dbReference>
<dbReference type="InterPro" id="IPR011047">
    <property type="entry name" value="Quinoprotein_ADH-like_sf"/>
</dbReference>
<evidence type="ECO:0000313" key="2">
    <source>
        <dbReference type="EMBL" id="KKK47372.1"/>
    </source>
</evidence>
<dbReference type="Pfam" id="PF13360">
    <property type="entry name" value="PQQ_2"/>
    <property type="match status" value="1"/>
</dbReference>
<reference evidence="2" key="1">
    <citation type="journal article" date="2015" name="Nature">
        <title>Complex archaea that bridge the gap between prokaryotes and eukaryotes.</title>
        <authorList>
            <person name="Spang A."/>
            <person name="Saw J.H."/>
            <person name="Jorgensen S.L."/>
            <person name="Zaremba-Niedzwiedzka K."/>
            <person name="Martijn J."/>
            <person name="Lind A.E."/>
            <person name="van Eijk R."/>
            <person name="Schleper C."/>
            <person name="Guy L."/>
            <person name="Ettema T.J."/>
        </authorList>
    </citation>
    <scope>NUCLEOTIDE SEQUENCE</scope>
</reference>
<dbReference type="PANTHER" id="PTHR34512:SF30">
    <property type="entry name" value="OUTER MEMBRANE PROTEIN ASSEMBLY FACTOR BAMB"/>
    <property type="match status" value="1"/>
</dbReference>
<name>A0A0F8VSU6_9ZZZZ</name>
<dbReference type="SUPFAM" id="SSF50998">
    <property type="entry name" value="Quinoprotein alcohol dehydrogenase-like"/>
    <property type="match status" value="1"/>
</dbReference>
<gene>
    <name evidence="2" type="ORF">LCGC14_3155870</name>
</gene>
<dbReference type="Gene3D" id="2.130.10.10">
    <property type="entry name" value="YVTN repeat-like/Quinoprotein amine dehydrogenase"/>
    <property type="match status" value="1"/>
</dbReference>
<sequence>MKIHLCCLDGLVPKPERDDQAINAAVEQFHGSAMSKYVWSDPFASHGGAMVLCHGSMLRDKVLDRVTAERPTLPLAPAWTKKLPGQLTPVAAAEGLVFIASTDRTVRALDAATGQARWSQPFEADGALPSTPVLAGGRLYVGGLDNRLYALDAATGEVDWSFEAGNWIWCEPLVV</sequence>
<dbReference type="PANTHER" id="PTHR34512">
    <property type="entry name" value="CELL SURFACE PROTEIN"/>
    <property type="match status" value="1"/>
</dbReference>
<dbReference type="InterPro" id="IPR002372">
    <property type="entry name" value="PQQ_rpt_dom"/>
</dbReference>
<accession>A0A0F8VSU6</accession>
<dbReference type="SMART" id="SM00564">
    <property type="entry name" value="PQQ"/>
    <property type="match status" value="2"/>
</dbReference>
<dbReference type="InterPro" id="IPR015943">
    <property type="entry name" value="WD40/YVTN_repeat-like_dom_sf"/>
</dbReference>